<feature type="transmembrane region" description="Helical" evidence="10">
    <location>
        <begin position="363"/>
        <end position="386"/>
    </location>
</feature>
<dbReference type="InterPro" id="IPR028362">
    <property type="entry name" value="AlgI"/>
</dbReference>
<dbReference type="PANTHER" id="PTHR13285">
    <property type="entry name" value="ACYLTRANSFERASE"/>
    <property type="match status" value="1"/>
</dbReference>
<feature type="transmembrane region" description="Helical" evidence="10">
    <location>
        <begin position="391"/>
        <end position="407"/>
    </location>
</feature>
<dbReference type="PATRIC" id="fig|1263868.3.peg.5021"/>
<keyword evidence="3 9" id="KW-1003">Cell membrane</keyword>
<name>M5SF16_9BACT</name>
<evidence type="ECO:0000313" key="11">
    <source>
        <dbReference type="EMBL" id="EMI24759.1"/>
    </source>
</evidence>
<keyword evidence="7 9" id="KW-0472">Membrane</keyword>
<feature type="transmembrane region" description="Helical" evidence="10">
    <location>
        <begin position="78"/>
        <end position="97"/>
    </location>
</feature>
<feature type="transmembrane region" description="Helical" evidence="10">
    <location>
        <begin position="147"/>
        <end position="166"/>
    </location>
</feature>
<accession>M5SF16</accession>
<sequence>MLFNSYEFLFAFLPITLIGYRLLVGHQVAIAKAWLVICSLFFYAWWNPPFVGLLLGSICANFCFAKQIYDNSGRRQKSWLGVGVAFNLALIGYFKYAGFLAGNLDTVFGTNIAIGEVFLPLAISFFTFQQITYLVDASKEDGKVYGFLDYALFVTFFPQLIAGPILHHSEILPQFDRPRKSRMSDFCVGVTIFTAGLFKKVVIADTLALRAQVGFSMAAGGDELSTTAAWAAALAYTSQLYFDFSGYSDMAIGAARLFGMKLPINFFSPYRATNIVDFWRRWHITLSRFLRDYLYIPLGGNRKGKFRRHMNLMITMLLGGLWHGAGWTFIVWGGLHGLYLVVNHGWHAVRKTLPEPLQHPSPAMLPIAHAASWLLTFVCVVVGWVFFRSESFGAATGMLACMFHWVPTGGNEITSSRNMVLIGASLIMAVGCPNLYQIMQRYSPAIITGGLHAVQNSVWSFRWRPSPVWGFVSAVLLAISVLHLTEVSEFLYFQF</sequence>
<dbReference type="PIRSF" id="PIRSF500217">
    <property type="entry name" value="AlgI"/>
    <property type="match status" value="1"/>
</dbReference>
<evidence type="ECO:0000256" key="9">
    <source>
        <dbReference type="PIRNR" id="PIRNR016636"/>
    </source>
</evidence>
<proteinExistence type="inferred from homology"/>
<dbReference type="AlphaFoldDB" id="M5SF16"/>
<dbReference type="InterPro" id="IPR051085">
    <property type="entry name" value="MB_O-acyltransferase"/>
</dbReference>
<dbReference type="PANTHER" id="PTHR13285:SF23">
    <property type="entry name" value="TEICHOIC ACID D-ALANYLTRANSFERASE"/>
    <property type="match status" value="1"/>
</dbReference>
<evidence type="ECO:0000313" key="12">
    <source>
        <dbReference type="Proteomes" id="UP000011996"/>
    </source>
</evidence>
<dbReference type="GO" id="GO:0005886">
    <property type="term" value="C:plasma membrane"/>
    <property type="evidence" value="ECO:0007669"/>
    <property type="project" value="UniProtKB-SubCell"/>
</dbReference>
<dbReference type="Pfam" id="PF03062">
    <property type="entry name" value="MBOAT"/>
    <property type="match status" value="1"/>
</dbReference>
<comment type="similarity">
    <text evidence="2 9">Belongs to the membrane-bound acyltransferase family.</text>
</comment>
<reference evidence="11 12" key="1">
    <citation type="journal article" date="2013" name="Mar. Genomics">
        <title>Expression of sulfatases in Rhodopirellula baltica and the diversity of sulfatases in the genus Rhodopirellula.</title>
        <authorList>
            <person name="Wegner C.E."/>
            <person name="Richter-Heitmann T."/>
            <person name="Klindworth A."/>
            <person name="Klockow C."/>
            <person name="Richter M."/>
            <person name="Achstetter T."/>
            <person name="Glockner F.O."/>
            <person name="Harder J."/>
        </authorList>
    </citation>
    <scope>NUCLEOTIDE SEQUENCE [LARGE SCALE GENOMIC DNA]</scope>
    <source>
        <strain evidence="11 12">SH398</strain>
    </source>
</reference>
<dbReference type="STRING" id="1263868.RESH_04631"/>
<dbReference type="RefSeq" id="WP_008670036.1">
    <property type="nucleotide sequence ID" value="NZ_ANOF01000150.1"/>
</dbReference>
<evidence type="ECO:0000256" key="4">
    <source>
        <dbReference type="ARBA" id="ARBA00022679"/>
    </source>
</evidence>
<dbReference type="InterPro" id="IPR004299">
    <property type="entry name" value="MBOAT_fam"/>
</dbReference>
<keyword evidence="6 10" id="KW-1133">Transmembrane helix</keyword>
<evidence type="ECO:0000256" key="3">
    <source>
        <dbReference type="ARBA" id="ARBA00022475"/>
    </source>
</evidence>
<dbReference type="GO" id="GO:0042121">
    <property type="term" value="P:alginic acid biosynthetic process"/>
    <property type="evidence" value="ECO:0007669"/>
    <property type="project" value="InterPro"/>
</dbReference>
<evidence type="ECO:0000256" key="5">
    <source>
        <dbReference type="ARBA" id="ARBA00022692"/>
    </source>
</evidence>
<evidence type="ECO:0000256" key="6">
    <source>
        <dbReference type="ARBA" id="ARBA00022989"/>
    </source>
</evidence>
<evidence type="ECO:0000256" key="10">
    <source>
        <dbReference type="SAM" id="Phobius"/>
    </source>
</evidence>
<keyword evidence="4 9" id="KW-0808">Transferase</keyword>
<feature type="transmembrane region" description="Helical" evidence="10">
    <location>
        <begin position="419"/>
        <end position="436"/>
    </location>
</feature>
<feature type="transmembrane region" description="Helical" evidence="10">
    <location>
        <begin position="117"/>
        <end position="135"/>
    </location>
</feature>
<comment type="caution">
    <text evidence="11">The sequence shown here is derived from an EMBL/GenBank/DDBJ whole genome shotgun (WGS) entry which is preliminary data.</text>
</comment>
<evidence type="ECO:0000256" key="1">
    <source>
        <dbReference type="ARBA" id="ARBA00004651"/>
    </source>
</evidence>
<feature type="transmembrane region" description="Helical" evidence="10">
    <location>
        <begin position="6"/>
        <end position="23"/>
    </location>
</feature>
<evidence type="ECO:0000256" key="2">
    <source>
        <dbReference type="ARBA" id="ARBA00010323"/>
    </source>
</evidence>
<gene>
    <name evidence="11" type="ORF">RESH_04631</name>
</gene>
<feature type="transmembrane region" description="Helical" evidence="10">
    <location>
        <begin position="186"/>
        <end position="209"/>
    </location>
</feature>
<dbReference type="GO" id="GO:0016746">
    <property type="term" value="F:acyltransferase activity"/>
    <property type="evidence" value="ECO:0007669"/>
    <property type="project" value="UniProtKB-KW"/>
</dbReference>
<evidence type="ECO:0000256" key="8">
    <source>
        <dbReference type="ARBA" id="ARBA00023315"/>
    </source>
</evidence>
<organism evidence="11 12">
    <name type="scientific">Rhodopirellula europaea SH398</name>
    <dbReference type="NCBI Taxonomy" id="1263868"/>
    <lineage>
        <taxon>Bacteria</taxon>
        <taxon>Pseudomonadati</taxon>
        <taxon>Planctomycetota</taxon>
        <taxon>Planctomycetia</taxon>
        <taxon>Pirellulales</taxon>
        <taxon>Pirellulaceae</taxon>
        <taxon>Rhodopirellula</taxon>
    </lineage>
</organism>
<protein>
    <submittedName>
        <fullName evidence="11">Membrane bound O-acyl transferase, MBOAT family protein</fullName>
    </submittedName>
</protein>
<dbReference type="Proteomes" id="UP000011996">
    <property type="component" value="Unassembled WGS sequence"/>
</dbReference>
<evidence type="ECO:0000256" key="7">
    <source>
        <dbReference type="ARBA" id="ARBA00023136"/>
    </source>
</evidence>
<comment type="subcellular location">
    <subcellularLocation>
        <location evidence="1">Cell membrane</location>
        <topology evidence="1">Multi-pass membrane protein</topology>
    </subcellularLocation>
</comment>
<feature type="transmembrane region" description="Helical" evidence="10">
    <location>
        <begin position="312"/>
        <end position="335"/>
    </location>
</feature>
<dbReference type="OrthoDB" id="9805788at2"/>
<keyword evidence="5 10" id="KW-0812">Transmembrane</keyword>
<feature type="transmembrane region" description="Helical" evidence="10">
    <location>
        <begin position="468"/>
        <end position="485"/>
    </location>
</feature>
<dbReference type="InterPro" id="IPR024194">
    <property type="entry name" value="Ac/AlaTfrase_AlgI/DltB"/>
</dbReference>
<dbReference type="EMBL" id="ANOF01000150">
    <property type="protein sequence ID" value="EMI24759.1"/>
    <property type="molecule type" value="Genomic_DNA"/>
</dbReference>
<dbReference type="PIRSF" id="PIRSF016636">
    <property type="entry name" value="AlgI_DltB"/>
    <property type="match status" value="1"/>
</dbReference>
<keyword evidence="8 9" id="KW-0012">Acyltransferase</keyword>